<name>A0AAV7QEX3_PLEWA</name>
<evidence type="ECO:0000313" key="3">
    <source>
        <dbReference type="Proteomes" id="UP001066276"/>
    </source>
</evidence>
<dbReference type="Proteomes" id="UP001066276">
    <property type="component" value="Chromosome 6"/>
</dbReference>
<reference evidence="2" key="1">
    <citation type="journal article" date="2022" name="bioRxiv">
        <title>Sequencing and chromosome-scale assembly of the giantPleurodeles waltlgenome.</title>
        <authorList>
            <person name="Brown T."/>
            <person name="Elewa A."/>
            <person name="Iarovenko S."/>
            <person name="Subramanian E."/>
            <person name="Araus A.J."/>
            <person name="Petzold A."/>
            <person name="Susuki M."/>
            <person name="Suzuki K.-i.T."/>
            <person name="Hayashi T."/>
            <person name="Toyoda A."/>
            <person name="Oliveira C."/>
            <person name="Osipova E."/>
            <person name="Leigh N.D."/>
            <person name="Simon A."/>
            <person name="Yun M.H."/>
        </authorList>
    </citation>
    <scope>NUCLEOTIDE SEQUENCE</scope>
    <source>
        <strain evidence="2">20211129_DDA</strain>
        <tissue evidence="2">Liver</tissue>
    </source>
</reference>
<dbReference type="AlphaFoldDB" id="A0AAV7QEX3"/>
<sequence length="140" mass="15819">MARSQTRLVLDLPQEVAAWDHDGLKYQRARGEGRATEEWGAAALEDRTATTDGSQKEKRSRTVEWTSRRPRRRNTNLLATLQEKCGNRRCVLGTKKGCEGGCVGRREHKPRASGRTGGERNKNQERVGGREEKETRTKGE</sequence>
<feature type="compositionally biased region" description="Basic and acidic residues" evidence="1">
    <location>
        <begin position="117"/>
        <end position="140"/>
    </location>
</feature>
<accession>A0AAV7QEX3</accession>
<evidence type="ECO:0000313" key="2">
    <source>
        <dbReference type="EMBL" id="KAJ1137028.1"/>
    </source>
</evidence>
<dbReference type="EMBL" id="JANPWB010000010">
    <property type="protein sequence ID" value="KAJ1137028.1"/>
    <property type="molecule type" value="Genomic_DNA"/>
</dbReference>
<organism evidence="2 3">
    <name type="scientific">Pleurodeles waltl</name>
    <name type="common">Iberian ribbed newt</name>
    <dbReference type="NCBI Taxonomy" id="8319"/>
    <lineage>
        <taxon>Eukaryota</taxon>
        <taxon>Metazoa</taxon>
        <taxon>Chordata</taxon>
        <taxon>Craniata</taxon>
        <taxon>Vertebrata</taxon>
        <taxon>Euteleostomi</taxon>
        <taxon>Amphibia</taxon>
        <taxon>Batrachia</taxon>
        <taxon>Caudata</taxon>
        <taxon>Salamandroidea</taxon>
        <taxon>Salamandridae</taxon>
        <taxon>Pleurodelinae</taxon>
        <taxon>Pleurodeles</taxon>
    </lineage>
</organism>
<proteinExistence type="predicted"/>
<keyword evidence="3" id="KW-1185">Reference proteome</keyword>
<gene>
    <name evidence="2" type="ORF">NDU88_003441</name>
</gene>
<feature type="compositionally biased region" description="Basic and acidic residues" evidence="1">
    <location>
        <begin position="44"/>
        <end position="62"/>
    </location>
</feature>
<feature type="region of interest" description="Disordered" evidence="1">
    <location>
        <begin position="97"/>
        <end position="140"/>
    </location>
</feature>
<comment type="caution">
    <text evidence="2">The sequence shown here is derived from an EMBL/GenBank/DDBJ whole genome shotgun (WGS) entry which is preliminary data.</text>
</comment>
<evidence type="ECO:0000256" key="1">
    <source>
        <dbReference type="SAM" id="MobiDB-lite"/>
    </source>
</evidence>
<feature type="region of interest" description="Disordered" evidence="1">
    <location>
        <begin position="30"/>
        <end position="73"/>
    </location>
</feature>
<protein>
    <submittedName>
        <fullName evidence="2">Uncharacterized protein</fullName>
    </submittedName>
</protein>